<keyword evidence="1" id="KW-0812">Transmembrane</keyword>
<feature type="transmembrane region" description="Helical" evidence="1">
    <location>
        <begin position="7"/>
        <end position="25"/>
    </location>
</feature>
<protein>
    <recommendedName>
        <fullName evidence="4">SPW repeat-containing protein</fullName>
    </recommendedName>
</protein>
<keyword evidence="3" id="KW-1185">Reference proteome</keyword>
<proteinExistence type="predicted"/>
<name>A0ABP6GS72_9ACTN</name>
<accession>A0ABP6GS72</accession>
<keyword evidence="1" id="KW-1133">Transmembrane helix</keyword>
<reference evidence="3" key="1">
    <citation type="journal article" date="2019" name="Int. J. Syst. Evol. Microbiol.">
        <title>The Global Catalogue of Microorganisms (GCM) 10K type strain sequencing project: providing services to taxonomists for standard genome sequencing and annotation.</title>
        <authorList>
            <consortium name="The Broad Institute Genomics Platform"/>
            <consortium name="The Broad Institute Genome Sequencing Center for Infectious Disease"/>
            <person name="Wu L."/>
            <person name="Ma J."/>
        </authorList>
    </citation>
    <scope>NUCLEOTIDE SEQUENCE [LARGE SCALE GENOMIC DNA]</scope>
    <source>
        <strain evidence="3">JCM 8201</strain>
    </source>
</reference>
<evidence type="ECO:0000313" key="3">
    <source>
        <dbReference type="Proteomes" id="UP001501842"/>
    </source>
</evidence>
<dbReference type="EMBL" id="BAAATZ010000012">
    <property type="protein sequence ID" value="GAA2727696.1"/>
    <property type="molecule type" value="Genomic_DNA"/>
</dbReference>
<dbReference type="Proteomes" id="UP001501842">
    <property type="component" value="Unassembled WGS sequence"/>
</dbReference>
<evidence type="ECO:0000313" key="2">
    <source>
        <dbReference type="EMBL" id="GAA2727696.1"/>
    </source>
</evidence>
<evidence type="ECO:0000256" key="1">
    <source>
        <dbReference type="SAM" id="Phobius"/>
    </source>
</evidence>
<sequence>MSNSLRWVLLGLTLAVNVIASFMFGDTWYGIVVNIISGLIVIGLVVDYLVRGRTR</sequence>
<feature type="transmembrane region" description="Helical" evidence="1">
    <location>
        <begin position="31"/>
        <end position="50"/>
    </location>
</feature>
<gene>
    <name evidence="2" type="ORF">GCM10010439_34230</name>
</gene>
<dbReference type="RefSeq" id="WP_344451409.1">
    <property type="nucleotide sequence ID" value="NZ_BAAATZ010000012.1"/>
</dbReference>
<organism evidence="2 3">
    <name type="scientific">Actinocorallia aurantiaca</name>
    <dbReference type="NCBI Taxonomy" id="46204"/>
    <lineage>
        <taxon>Bacteria</taxon>
        <taxon>Bacillati</taxon>
        <taxon>Actinomycetota</taxon>
        <taxon>Actinomycetes</taxon>
        <taxon>Streptosporangiales</taxon>
        <taxon>Thermomonosporaceae</taxon>
        <taxon>Actinocorallia</taxon>
    </lineage>
</organism>
<keyword evidence="1" id="KW-0472">Membrane</keyword>
<comment type="caution">
    <text evidence="2">The sequence shown here is derived from an EMBL/GenBank/DDBJ whole genome shotgun (WGS) entry which is preliminary data.</text>
</comment>
<evidence type="ECO:0008006" key="4">
    <source>
        <dbReference type="Google" id="ProtNLM"/>
    </source>
</evidence>